<feature type="binding site" evidence="11">
    <location>
        <position position="305"/>
    </location>
    <ligand>
        <name>L-glutamine</name>
        <dbReference type="ChEBI" id="CHEBI:58359"/>
    </ligand>
</feature>
<evidence type="ECO:0000256" key="6">
    <source>
        <dbReference type="ARBA" id="ARBA00022840"/>
    </source>
</evidence>
<dbReference type="FunFam" id="3.50.30.20:FF:000001">
    <property type="entry name" value="Carbamoyl-phosphate synthase small chain"/>
    <property type="match status" value="1"/>
</dbReference>
<evidence type="ECO:0000256" key="7">
    <source>
        <dbReference type="ARBA" id="ARBA00022962"/>
    </source>
</evidence>
<organism evidence="13">
    <name type="scientific">uncultured Rubrobacteraceae bacterium</name>
    <dbReference type="NCBI Taxonomy" id="349277"/>
    <lineage>
        <taxon>Bacteria</taxon>
        <taxon>Bacillati</taxon>
        <taxon>Actinomycetota</taxon>
        <taxon>Rubrobacteria</taxon>
        <taxon>Rubrobacterales</taxon>
        <taxon>Rubrobacteraceae</taxon>
        <taxon>environmental samples</taxon>
    </lineage>
</organism>
<dbReference type="PANTHER" id="PTHR43418">
    <property type="entry name" value="MULTIFUNCTIONAL TRYPTOPHAN BIOSYNTHESIS PROTEIN-RELATED"/>
    <property type="match status" value="1"/>
</dbReference>
<dbReference type="InterPro" id="IPR002474">
    <property type="entry name" value="CarbamoylP_synth_ssu_N"/>
</dbReference>
<feature type="active site" evidence="11">
    <location>
        <position position="349"/>
    </location>
</feature>
<feature type="binding site" evidence="11">
    <location>
        <position position="307"/>
    </location>
    <ligand>
        <name>L-glutamine</name>
        <dbReference type="ChEBI" id="CHEBI:58359"/>
    </ligand>
</feature>
<proteinExistence type="inferred from homology"/>
<evidence type="ECO:0000256" key="1">
    <source>
        <dbReference type="ARBA" id="ARBA00004812"/>
    </source>
</evidence>
<dbReference type="PRINTS" id="PR00096">
    <property type="entry name" value="GATASE"/>
</dbReference>
<reference evidence="13" key="1">
    <citation type="submission" date="2020-02" db="EMBL/GenBank/DDBJ databases">
        <authorList>
            <person name="Meier V. D."/>
        </authorList>
    </citation>
    <scope>NUCLEOTIDE SEQUENCE</scope>
    <source>
        <strain evidence="13">AVDCRST_MAG03</strain>
    </source>
</reference>
<dbReference type="PROSITE" id="PS51273">
    <property type="entry name" value="GATASE_TYPE_1"/>
    <property type="match status" value="1"/>
</dbReference>
<dbReference type="SUPFAM" id="SSF52021">
    <property type="entry name" value="Carbamoyl phosphate synthetase, small subunit N-terminal domain"/>
    <property type="match status" value="1"/>
</dbReference>
<dbReference type="UniPathway" id="UPA00070">
    <property type="reaction ID" value="UER00115"/>
</dbReference>
<gene>
    <name evidence="11" type="primary">carA</name>
    <name evidence="13" type="ORF">AVDCRST_MAG03-1366</name>
</gene>
<feature type="binding site" evidence="11">
    <location>
        <position position="56"/>
    </location>
    <ligand>
        <name>L-glutamine</name>
        <dbReference type="ChEBI" id="CHEBI:58359"/>
    </ligand>
</feature>
<evidence type="ECO:0000256" key="10">
    <source>
        <dbReference type="ARBA" id="ARBA00049285"/>
    </source>
</evidence>
<comment type="subunit">
    <text evidence="11">Composed of two chains; the small (or glutamine) chain promotes the hydrolysis of glutamine to ammonia, which is used by the large (or ammonia) chain to synthesize carbamoyl phosphate. Tetramer of heterodimers (alpha,beta)4.</text>
</comment>
<dbReference type="GO" id="GO:0044205">
    <property type="term" value="P:'de novo' UMP biosynthetic process"/>
    <property type="evidence" value="ECO:0007669"/>
    <property type="project" value="UniProtKB-UniRule"/>
</dbReference>
<evidence type="ECO:0000256" key="2">
    <source>
        <dbReference type="ARBA" id="ARBA00005077"/>
    </source>
</evidence>
<dbReference type="GO" id="GO:0005524">
    <property type="term" value="F:ATP binding"/>
    <property type="evidence" value="ECO:0007669"/>
    <property type="project" value="UniProtKB-UniRule"/>
</dbReference>
<dbReference type="PANTHER" id="PTHR43418:SF7">
    <property type="entry name" value="CARBAMOYL-PHOSPHATE SYNTHASE SMALL CHAIN"/>
    <property type="match status" value="1"/>
</dbReference>
<feature type="domain" description="Carbamoyl-phosphate synthase small subunit N-terminal" evidence="12">
    <location>
        <begin position="12"/>
        <end position="142"/>
    </location>
</feature>
<keyword evidence="8 11" id="KW-0665">Pyrimidine biosynthesis</keyword>
<feature type="binding site" evidence="11">
    <location>
        <position position="238"/>
    </location>
    <ligand>
        <name>L-glutamine</name>
        <dbReference type="ChEBI" id="CHEBI:58359"/>
    </ligand>
</feature>
<dbReference type="Gene3D" id="3.40.50.880">
    <property type="match status" value="1"/>
</dbReference>
<dbReference type="GO" id="GO:0006526">
    <property type="term" value="P:L-arginine biosynthetic process"/>
    <property type="evidence" value="ECO:0007669"/>
    <property type="project" value="UniProtKB-UniRule"/>
</dbReference>
<keyword evidence="6 11" id="KW-0067">ATP-binding</keyword>
<feature type="binding site" evidence="11">
    <location>
        <position position="308"/>
    </location>
    <ligand>
        <name>L-glutamine</name>
        <dbReference type="ChEBI" id="CHEBI:58359"/>
    </ligand>
</feature>
<dbReference type="EMBL" id="CADCUT010000077">
    <property type="protein sequence ID" value="CAA9403324.1"/>
    <property type="molecule type" value="Genomic_DNA"/>
</dbReference>
<dbReference type="InterPro" id="IPR035686">
    <property type="entry name" value="CPSase_GATase1"/>
</dbReference>
<dbReference type="CDD" id="cd01744">
    <property type="entry name" value="GATase1_CPSase"/>
    <property type="match status" value="1"/>
</dbReference>
<evidence type="ECO:0000313" key="13">
    <source>
        <dbReference type="EMBL" id="CAA9403324.1"/>
    </source>
</evidence>
<dbReference type="Pfam" id="PF00988">
    <property type="entry name" value="CPSase_sm_chain"/>
    <property type="match status" value="1"/>
</dbReference>
<keyword evidence="11" id="KW-0055">Arginine biosynthesis</keyword>
<dbReference type="PRINTS" id="PR00099">
    <property type="entry name" value="CPSGATASE"/>
</dbReference>
<dbReference type="Pfam" id="PF00117">
    <property type="entry name" value="GATase"/>
    <property type="match status" value="1"/>
</dbReference>
<dbReference type="EC" id="6.3.5.5" evidence="11"/>
<feature type="binding site" evidence="11">
    <location>
        <position position="264"/>
    </location>
    <ligand>
        <name>L-glutamine</name>
        <dbReference type="ChEBI" id="CHEBI:58359"/>
    </ligand>
</feature>
<dbReference type="InterPro" id="IPR036480">
    <property type="entry name" value="CarbP_synth_ssu_N_sf"/>
</dbReference>
<dbReference type="SMART" id="SM01097">
    <property type="entry name" value="CPSase_sm_chain"/>
    <property type="match status" value="1"/>
</dbReference>
<evidence type="ECO:0000256" key="5">
    <source>
        <dbReference type="ARBA" id="ARBA00022741"/>
    </source>
</evidence>
<keyword evidence="7 11" id="KW-0315">Glutamine amidotransferase</keyword>
<keyword evidence="4 11" id="KW-0436">Ligase</keyword>
<protein>
    <recommendedName>
        <fullName evidence="11">Carbamoyl phosphate synthase small chain</fullName>
        <ecNumber evidence="11">6.3.5.5</ecNumber>
    </recommendedName>
    <alternativeName>
        <fullName evidence="11">Carbamoyl phosphate synthetase glutamine chain</fullName>
    </alternativeName>
</protein>
<name>A0A6J4P0X9_9ACTN</name>
<dbReference type="InterPro" id="IPR050472">
    <property type="entry name" value="Anth_synth/Amidotransfase"/>
</dbReference>
<dbReference type="HAMAP" id="MF_01209">
    <property type="entry name" value="CPSase_S_chain"/>
    <property type="match status" value="1"/>
</dbReference>
<dbReference type="GO" id="GO:0006207">
    <property type="term" value="P:'de novo' pyrimidine nucleobase biosynthetic process"/>
    <property type="evidence" value="ECO:0007669"/>
    <property type="project" value="InterPro"/>
</dbReference>
<comment type="function">
    <text evidence="11">Small subunit of the glutamine-dependent carbamoyl phosphate synthetase (CPSase). CPSase catalyzes the formation of carbamoyl phosphate from the ammonia moiety of glutamine, carbonate, and phosphate donated by ATP, constituting the first step of 2 biosynthetic pathways, one leading to arginine and/or urea and the other to pyrimidine nucleotides. The small subunit (glutamine amidotransferase) binds and cleaves glutamine to supply the large subunit with the substrate ammonia.</text>
</comment>
<feature type="active site" evidence="11">
    <location>
        <position position="347"/>
    </location>
</feature>
<dbReference type="SUPFAM" id="SSF52317">
    <property type="entry name" value="Class I glutamine amidotransferase-like"/>
    <property type="match status" value="1"/>
</dbReference>
<keyword evidence="11" id="KW-0028">Amino-acid biosynthesis</keyword>
<dbReference type="InterPro" id="IPR029062">
    <property type="entry name" value="Class_I_gatase-like"/>
</dbReference>
<comment type="catalytic activity">
    <reaction evidence="9 11">
        <text>hydrogencarbonate + L-glutamine + 2 ATP + H2O = carbamoyl phosphate + L-glutamate + 2 ADP + phosphate + 2 H(+)</text>
        <dbReference type="Rhea" id="RHEA:18633"/>
        <dbReference type="ChEBI" id="CHEBI:15377"/>
        <dbReference type="ChEBI" id="CHEBI:15378"/>
        <dbReference type="ChEBI" id="CHEBI:17544"/>
        <dbReference type="ChEBI" id="CHEBI:29985"/>
        <dbReference type="ChEBI" id="CHEBI:30616"/>
        <dbReference type="ChEBI" id="CHEBI:43474"/>
        <dbReference type="ChEBI" id="CHEBI:58228"/>
        <dbReference type="ChEBI" id="CHEBI:58359"/>
        <dbReference type="ChEBI" id="CHEBI:456216"/>
        <dbReference type="EC" id="6.3.5.5"/>
    </reaction>
</comment>
<evidence type="ECO:0000256" key="3">
    <source>
        <dbReference type="ARBA" id="ARBA00007800"/>
    </source>
</evidence>
<dbReference type="InterPro" id="IPR006274">
    <property type="entry name" value="CarbamoylP_synth_ssu"/>
</dbReference>
<evidence type="ECO:0000256" key="8">
    <source>
        <dbReference type="ARBA" id="ARBA00022975"/>
    </source>
</evidence>
<dbReference type="NCBIfam" id="TIGR01368">
    <property type="entry name" value="CPSaseIIsmall"/>
    <property type="match status" value="1"/>
</dbReference>
<dbReference type="Gene3D" id="3.50.30.20">
    <property type="entry name" value="Carbamoyl-phosphate synthase small subunit, N-terminal domain"/>
    <property type="match status" value="1"/>
</dbReference>
<dbReference type="UniPathway" id="UPA00068">
    <property type="reaction ID" value="UER00171"/>
</dbReference>
<comment type="pathway">
    <text evidence="1 11">Pyrimidine metabolism; UMP biosynthesis via de novo pathway; (S)-dihydroorotate from bicarbonate: step 1/3.</text>
</comment>
<evidence type="ECO:0000259" key="12">
    <source>
        <dbReference type="SMART" id="SM01097"/>
    </source>
</evidence>
<comment type="similarity">
    <text evidence="3 11">Belongs to the CarA family.</text>
</comment>
<evidence type="ECO:0000256" key="9">
    <source>
        <dbReference type="ARBA" id="ARBA00048816"/>
    </source>
</evidence>
<comment type="pathway">
    <text evidence="2 11">Amino-acid biosynthesis; L-arginine biosynthesis; carbamoyl phosphate from bicarbonate: step 1/1.</text>
</comment>
<dbReference type="NCBIfam" id="NF009475">
    <property type="entry name" value="PRK12838.1"/>
    <property type="match status" value="1"/>
</dbReference>
<dbReference type="GO" id="GO:0004088">
    <property type="term" value="F:carbamoyl-phosphate synthase (glutamine-hydrolyzing) activity"/>
    <property type="evidence" value="ECO:0007669"/>
    <property type="project" value="UniProtKB-UniRule"/>
</dbReference>
<dbReference type="GO" id="GO:0006541">
    <property type="term" value="P:glutamine metabolic process"/>
    <property type="evidence" value="ECO:0007669"/>
    <property type="project" value="InterPro"/>
</dbReference>
<dbReference type="PRINTS" id="PR00097">
    <property type="entry name" value="ANTSNTHASEII"/>
</dbReference>
<keyword evidence="5 11" id="KW-0547">Nucleotide-binding</keyword>
<evidence type="ECO:0000256" key="11">
    <source>
        <dbReference type="HAMAP-Rule" id="MF_01209"/>
    </source>
</evidence>
<feature type="region of interest" description="CPSase" evidence="11">
    <location>
        <begin position="1"/>
        <end position="186"/>
    </location>
</feature>
<feature type="binding site" evidence="11">
    <location>
        <position position="267"/>
    </location>
    <ligand>
        <name>L-glutamine</name>
        <dbReference type="ChEBI" id="CHEBI:58359"/>
    </ligand>
</feature>
<evidence type="ECO:0000256" key="4">
    <source>
        <dbReference type="ARBA" id="ARBA00022598"/>
    </source>
</evidence>
<accession>A0A6J4P0X9</accession>
<comment type="catalytic activity">
    <reaction evidence="10 11">
        <text>L-glutamine + H2O = L-glutamate + NH4(+)</text>
        <dbReference type="Rhea" id="RHEA:15889"/>
        <dbReference type="ChEBI" id="CHEBI:15377"/>
        <dbReference type="ChEBI" id="CHEBI:28938"/>
        <dbReference type="ChEBI" id="CHEBI:29985"/>
        <dbReference type="ChEBI" id="CHEBI:58359"/>
    </reaction>
</comment>
<feature type="binding site" evidence="11">
    <location>
        <position position="236"/>
    </location>
    <ligand>
        <name>L-glutamine</name>
        <dbReference type="ChEBI" id="CHEBI:58359"/>
    </ligand>
</feature>
<feature type="active site" description="Nucleophile" evidence="11">
    <location>
        <position position="263"/>
    </location>
</feature>
<sequence length="375" mass="40294">MEHAGSRRQGRSRATLVLEDGSVFEGWSFAGDGEVAGEVVFTTSMVGYQETITDPSYRGQIVLFTYPLIGNYGMIPGDEESRDVQAAAVLVREYTPYYSNWASEESLAATLDGAGVLGIEGMDTRALTRRIRDRGAMRGVISTVERDSNVLKEKANAHPSMVGLDLASSGSDLTEPTLMPAFGEERCRVVALDYGVKGSIYKELRSRGATVLAMPGSAEPDEILASDPDGLFLSNGPGDPAALERAVDALRPALGEVPVFGICLGHQLLGLALGCETYKMPFGHHGANHPVRNLQNGRIEITSQNHGFSVLEESLPEGVELTHRNLYDGTVEGISSPEMRAWSVQYHPESSPGPRDSGYLFDGFVDTVSPKAVVG</sequence>
<dbReference type="InterPro" id="IPR017926">
    <property type="entry name" value="GATASE"/>
</dbReference>
<dbReference type="AlphaFoldDB" id="A0A6J4P0X9"/>